<name>A0ACC0FMB3_9ERIC</name>
<dbReference type="Proteomes" id="UP001060215">
    <property type="component" value="Chromosome 14"/>
</dbReference>
<keyword evidence="2" id="KW-1185">Reference proteome</keyword>
<organism evidence="1 2">
    <name type="scientific">Camellia lanceoleosa</name>
    <dbReference type="NCBI Taxonomy" id="1840588"/>
    <lineage>
        <taxon>Eukaryota</taxon>
        <taxon>Viridiplantae</taxon>
        <taxon>Streptophyta</taxon>
        <taxon>Embryophyta</taxon>
        <taxon>Tracheophyta</taxon>
        <taxon>Spermatophyta</taxon>
        <taxon>Magnoliopsida</taxon>
        <taxon>eudicotyledons</taxon>
        <taxon>Gunneridae</taxon>
        <taxon>Pentapetalae</taxon>
        <taxon>asterids</taxon>
        <taxon>Ericales</taxon>
        <taxon>Theaceae</taxon>
        <taxon>Camellia</taxon>
    </lineage>
</organism>
<evidence type="ECO:0000313" key="2">
    <source>
        <dbReference type="Proteomes" id="UP001060215"/>
    </source>
</evidence>
<evidence type="ECO:0000313" key="1">
    <source>
        <dbReference type="EMBL" id="KAI7988566.1"/>
    </source>
</evidence>
<gene>
    <name evidence="1" type="ORF">LOK49_LG13G00726</name>
</gene>
<comment type="caution">
    <text evidence="1">The sequence shown here is derived from an EMBL/GenBank/DDBJ whole genome shotgun (WGS) entry which is preliminary data.</text>
</comment>
<sequence>MKGGSRSTSSCTLPEEARVLDKELRQITKEKNEAVRSQDFEKVQEAASGSVFVQMPGVWINLAHVHFAQGNFPLAVKMVQYKQSSSSTFYCLKEKPRS</sequence>
<dbReference type="EMBL" id="CM045771">
    <property type="protein sequence ID" value="KAI7988566.1"/>
    <property type="molecule type" value="Genomic_DNA"/>
</dbReference>
<proteinExistence type="predicted"/>
<accession>A0ACC0FMB3</accession>
<reference evidence="1 2" key="1">
    <citation type="journal article" date="2022" name="Plant J.">
        <title>Chromosome-level genome of Camellia lanceoleosa provides a valuable resource for understanding genome evolution and self-incompatibility.</title>
        <authorList>
            <person name="Gong W."/>
            <person name="Xiao S."/>
            <person name="Wang L."/>
            <person name="Liao Z."/>
            <person name="Chang Y."/>
            <person name="Mo W."/>
            <person name="Hu G."/>
            <person name="Li W."/>
            <person name="Zhao G."/>
            <person name="Zhu H."/>
            <person name="Hu X."/>
            <person name="Ji K."/>
            <person name="Xiang X."/>
            <person name="Song Q."/>
            <person name="Yuan D."/>
            <person name="Jin S."/>
            <person name="Zhang L."/>
        </authorList>
    </citation>
    <scope>NUCLEOTIDE SEQUENCE [LARGE SCALE GENOMIC DNA]</scope>
    <source>
        <strain evidence="1">SQ_2022a</strain>
    </source>
</reference>
<protein>
    <submittedName>
        <fullName evidence="1">Uncharacterized protein</fullName>
    </submittedName>
</protein>